<dbReference type="AlphaFoldDB" id="A0A4P6JKF8"/>
<dbReference type="Gene3D" id="3.40.50.300">
    <property type="entry name" value="P-loop containing nucleotide triphosphate hydrolases"/>
    <property type="match status" value="1"/>
</dbReference>
<evidence type="ECO:0000256" key="1">
    <source>
        <dbReference type="ARBA" id="ARBA00023015"/>
    </source>
</evidence>
<dbReference type="SUPFAM" id="SSF48452">
    <property type="entry name" value="TPR-like"/>
    <property type="match status" value="1"/>
</dbReference>
<dbReference type="SMART" id="SM00421">
    <property type="entry name" value="HTH_LUXR"/>
    <property type="match status" value="1"/>
</dbReference>
<keyword evidence="3" id="KW-0804">Transcription</keyword>
<protein>
    <recommendedName>
        <fullName evidence="4">HTH luxR-type domain-containing protein</fullName>
    </recommendedName>
</protein>
<dbReference type="EMBL" id="CP035758">
    <property type="protein sequence ID" value="QBD75635.1"/>
    <property type="molecule type" value="Genomic_DNA"/>
</dbReference>
<dbReference type="RefSeq" id="WP_129886232.1">
    <property type="nucleotide sequence ID" value="NZ_CP035758.1"/>
</dbReference>
<dbReference type="PRINTS" id="PR00038">
    <property type="entry name" value="HTHLUXR"/>
</dbReference>
<evidence type="ECO:0000259" key="4">
    <source>
        <dbReference type="PROSITE" id="PS50043"/>
    </source>
</evidence>
<proteinExistence type="predicted"/>
<keyword evidence="2" id="KW-0238">DNA-binding</keyword>
<reference evidence="5 6" key="1">
    <citation type="submission" date="2019-01" db="EMBL/GenBank/DDBJ databases">
        <title>Ktedonosporobacter rubrisoli SCAWS-G2.</title>
        <authorList>
            <person name="Huang Y."/>
            <person name="Yan B."/>
        </authorList>
    </citation>
    <scope>NUCLEOTIDE SEQUENCE [LARGE SCALE GENOMIC DNA]</scope>
    <source>
        <strain evidence="5 6">SCAWS-G2</strain>
    </source>
</reference>
<dbReference type="GO" id="GO:0006355">
    <property type="term" value="P:regulation of DNA-templated transcription"/>
    <property type="evidence" value="ECO:0007669"/>
    <property type="project" value="InterPro"/>
</dbReference>
<keyword evidence="6" id="KW-1185">Reference proteome</keyword>
<dbReference type="Pfam" id="PF25873">
    <property type="entry name" value="WHD_MalT"/>
    <property type="match status" value="1"/>
</dbReference>
<evidence type="ECO:0000313" key="5">
    <source>
        <dbReference type="EMBL" id="QBD75635.1"/>
    </source>
</evidence>
<dbReference type="InterPro" id="IPR016032">
    <property type="entry name" value="Sig_transdc_resp-reg_C-effctor"/>
</dbReference>
<dbReference type="InterPro" id="IPR027417">
    <property type="entry name" value="P-loop_NTPase"/>
</dbReference>
<gene>
    <name evidence="5" type="ORF">EPA93_06295</name>
</gene>
<dbReference type="PROSITE" id="PS50043">
    <property type="entry name" value="HTH_LUXR_2"/>
    <property type="match status" value="1"/>
</dbReference>
<dbReference type="InterPro" id="IPR059106">
    <property type="entry name" value="WHD_MalT"/>
</dbReference>
<evidence type="ECO:0000313" key="6">
    <source>
        <dbReference type="Proteomes" id="UP000290365"/>
    </source>
</evidence>
<dbReference type="Proteomes" id="UP000290365">
    <property type="component" value="Chromosome"/>
</dbReference>
<dbReference type="InterPro" id="IPR041617">
    <property type="entry name" value="TPR_MalT"/>
</dbReference>
<dbReference type="CDD" id="cd06170">
    <property type="entry name" value="LuxR_C_like"/>
    <property type="match status" value="1"/>
</dbReference>
<dbReference type="KEGG" id="kbs:EPA93_06295"/>
<keyword evidence="1" id="KW-0805">Transcription regulation</keyword>
<name>A0A4P6JKF8_KTERU</name>
<evidence type="ECO:0000256" key="2">
    <source>
        <dbReference type="ARBA" id="ARBA00023125"/>
    </source>
</evidence>
<sequence>MAAAYTLIWLPEQQAYALSLRGQTSMQLFSGEDERWFAWLATCSSFAFQGQSGHLTLRKETRKRGKGYWYAYRTRRQRTRKRYAGRSDDLTPARLEACAASFTDTEHASTSLPIPVPLPNLSPVLEPKLHLPHLQDPLVTRSRLLTRLNAALQHKMILISAPAGFGKTILVRQWIETQSQDTQTAWLSLDPEDDDPIRFWHYVLTACLAFSGQPSQHALRHLSTDGPFFPLSLLKKILTAFLNDLIKLPSPCLLVLEDYHVITSSQIHESLAFVIDHLPPTLHLVLTTRAEPPLPLASWRAHRELVELRANELRFSHDEITTFLHQALPFALPTELLQPLEAHMEGWPTGYLLLSLALQGKSERKDIEQVLANFSGSHRYVLDYFALDVLSAQPKAFQRFLLQTSLLGRMTSSLCAAVTGYQNSQQLLSEAERAGLFLQALGGEPAWYRYHALFAEALQEEARHRLEKEEWQGCLSRASTWYEQHGMFAEGIEAALEAEAWTRAATMMERFLNMQNRSIMYEHATVLRWLERLPDQTLETHPGLCINYAAALLFTLDRYSPATMALIEELLSRAERLHEREEAWDKLSEALSCHAEVARWQGNVPQAIRLARQALHLPADSQAPWQGTSIVALATGELCAGRPQEARRLMLEGMARFETPLPWYDTRGVAFTLADISLRQGELRQAEQSYRHLLATANDNPVERVQAHLGLAQLAYEWNDLIVAGEHVAQALELGRTHLEELGPYYVETGIRFPCELLQARLQQARGNYAQALQTLQALVSHAQEQLWNYRYYVQLWSYLYRVALAQQAELSLACGELTAVERWQETCRQLGEHFHVFQQEQEALLCAHFLILRGEIPQALHLLKRWQDDARANRRLRSELEISLLMALAYAASSQPSQAEQALTEALRLGQAQSFQRLFLEKGETLATLLRAYLLDAREESLICYGRDVLRAFAGSGTKSYPASQATSIGLWESLTEAEQRVLGLLVAGRSNPQIAEALVVSINTIKTHVQSIYRKLGVKSRWEACEAARRLDIF</sequence>
<evidence type="ECO:0000256" key="3">
    <source>
        <dbReference type="ARBA" id="ARBA00023163"/>
    </source>
</evidence>
<dbReference type="PANTHER" id="PTHR44688">
    <property type="entry name" value="DNA-BINDING TRANSCRIPTIONAL ACTIVATOR DEVR_DOSR"/>
    <property type="match status" value="1"/>
</dbReference>
<dbReference type="GO" id="GO:0003677">
    <property type="term" value="F:DNA binding"/>
    <property type="evidence" value="ECO:0007669"/>
    <property type="project" value="UniProtKB-KW"/>
</dbReference>
<dbReference type="InterPro" id="IPR000792">
    <property type="entry name" value="Tscrpt_reg_LuxR_C"/>
</dbReference>
<dbReference type="OrthoDB" id="223734at2"/>
<dbReference type="SUPFAM" id="SSF46894">
    <property type="entry name" value="C-terminal effector domain of the bipartite response regulators"/>
    <property type="match status" value="1"/>
</dbReference>
<organism evidence="5 6">
    <name type="scientific">Ktedonosporobacter rubrisoli</name>
    <dbReference type="NCBI Taxonomy" id="2509675"/>
    <lineage>
        <taxon>Bacteria</taxon>
        <taxon>Bacillati</taxon>
        <taxon>Chloroflexota</taxon>
        <taxon>Ktedonobacteria</taxon>
        <taxon>Ktedonobacterales</taxon>
        <taxon>Ktedonosporobacteraceae</taxon>
        <taxon>Ktedonosporobacter</taxon>
    </lineage>
</organism>
<dbReference type="InterPro" id="IPR011990">
    <property type="entry name" value="TPR-like_helical_dom_sf"/>
</dbReference>
<dbReference type="Pfam" id="PF17874">
    <property type="entry name" value="TPR_MalT"/>
    <property type="match status" value="1"/>
</dbReference>
<dbReference type="Gene3D" id="1.10.10.10">
    <property type="entry name" value="Winged helix-like DNA-binding domain superfamily/Winged helix DNA-binding domain"/>
    <property type="match status" value="1"/>
</dbReference>
<feature type="domain" description="HTH luxR-type" evidence="4">
    <location>
        <begin position="969"/>
        <end position="1034"/>
    </location>
</feature>
<dbReference type="SUPFAM" id="SSF52540">
    <property type="entry name" value="P-loop containing nucleoside triphosphate hydrolases"/>
    <property type="match status" value="1"/>
</dbReference>
<dbReference type="PROSITE" id="PS00622">
    <property type="entry name" value="HTH_LUXR_1"/>
    <property type="match status" value="1"/>
</dbReference>
<dbReference type="Gene3D" id="1.25.40.10">
    <property type="entry name" value="Tetratricopeptide repeat domain"/>
    <property type="match status" value="1"/>
</dbReference>
<dbReference type="PANTHER" id="PTHR44688:SF16">
    <property type="entry name" value="DNA-BINDING TRANSCRIPTIONAL ACTIVATOR DEVR_DOSR"/>
    <property type="match status" value="1"/>
</dbReference>
<dbReference type="InterPro" id="IPR036388">
    <property type="entry name" value="WH-like_DNA-bd_sf"/>
</dbReference>
<accession>A0A4P6JKF8</accession>
<dbReference type="Pfam" id="PF00196">
    <property type="entry name" value="GerE"/>
    <property type="match status" value="1"/>
</dbReference>